<sequence length="316" mass="35468">MFTAFSQPLLTAHVLPAFGILSTPPTCIHNSPFWNHFPQFTPQRYHSFPYLHPTLASLYHPLPHRFDHGQAIVPSFQPNQGPQIQPLPVFIPPCHFQLSPPHTWYGPLPSWPSPPRRSPTEPVATVPWQSVALPPPTHLQITPVLNLNESAPYSPHLIWDVTRDPRNCILLARSPSSPLDWTAPAFNVAVTELILCFRSGWMRNKPIIVRNVPSASASALSVGFILDTIYHHLRNPLSDMDVRYLTGQPEDPDAMGMLVASRRWRESSRRDANSESEGFLFVDALGPNIYFQGLWVVGTNGRGSYTVEICTLPRIS</sequence>
<dbReference type="GeneID" id="66074603"/>
<protein>
    <recommendedName>
        <fullName evidence="1">DUF6699 domain-containing protein</fullName>
    </recommendedName>
</protein>
<accession>A0A9P7S3N0</accession>
<dbReference type="KEGG" id="more:E1B28_005527"/>
<keyword evidence="3" id="KW-1185">Reference proteome</keyword>
<dbReference type="Pfam" id="PF20415">
    <property type="entry name" value="DUF6699"/>
    <property type="match status" value="1"/>
</dbReference>
<comment type="caution">
    <text evidence="2">The sequence shown here is derived from an EMBL/GenBank/DDBJ whole genome shotgun (WGS) entry which is preliminary data.</text>
</comment>
<dbReference type="EMBL" id="CM032183">
    <property type="protein sequence ID" value="KAG7094707.1"/>
    <property type="molecule type" value="Genomic_DNA"/>
</dbReference>
<dbReference type="RefSeq" id="XP_043011177.1">
    <property type="nucleotide sequence ID" value="XM_043150092.1"/>
</dbReference>
<reference evidence="2" key="1">
    <citation type="journal article" date="2021" name="Genome Biol. Evol.">
        <title>The assembled and annotated genome of the fairy-ring fungus Marasmius oreades.</title>
        <authorList>
            <person name="Hiltunen M."/>
            <person name="Ament-Velasquez S.L."/>
            <person name="Johannesson H."/>
        </authorList>
    </citation>
    <scope>NUCLEOTIDE SEQUENCE</scope>
    <source>
        <strain evidence="2">03SP1</strain>
    </source>
</reference>
<feature type="domain" description="DUF6699" evidence="1">
    <location>
        <begin position="157"/>
        <end position="296"/>
    </location>
</feature>
<evidence type="ECO:0000259" key="1">
    <source>
        <dbReference type="Pfam" id="PF20415"/>
    </source>
</evidence>
<dbReference type="AlphaFoldDB" id="A0A9P7S3N0"/>
<dbReference type="OrthoDB" id="3089607at2759"/>
<evidence type="ECO:0000313" key="3">
    <source>
        <dbReference type="Proteomes" id="UP001049176"/>
    </source>
</evidence>
<evidence type="ECO:0000313" key="2">
    <source>
        <dbReference type="EMBL" id="KAG7094707.1"/>
    </source>
</evidence>
<organism evidence="2 3">
    <name type="scientific">Marasmius oreades</name>
    <name type="common">fairy-ring Marasmius</name>
    <dbReference type="NCBI Taxonomy" id="181124"/>
    <lineage>
        <taxon>Eukaryota</taxon>
        <taxon>Fungi</taxon>
        <taxon>Dikarya</taxon>
        <taxon>Basidiomycota</taxon>
        <taxon>Agaricomycotina</taxon>
        <taxon>Agaricomycetes</taxon>
        <taxon>Agaricomycetidae</taxon>
        <taxon>Agaricales</taxon>
        <taxon>Marasmiineae</taxon>
        <taxon>Marasmiaceae</taxon>
        <taxon>Marasmius</taxon>
    </lineage>
</organism>
<proteinExistence type="predicted"/>
<name>A0A9P7S3N0_9AGAR</name>
<dbReference type="InterPro" id="IPR046522">
    <property type="entry name" value="DUF6699"/>
</dbReference>
<dbReference type="Proteomes" id="UP001049176">
    <property type="component" value="Chromosome 3"/>
</dbReference>
<gene>
    <name evidence="2" type="ORF">E1B28_005527</name>
</gene>